<comment type="similarity">
    <text evidence="1">Belongs to the UPF0696 family.</text>
</comment>
<dbReference type="SUPFAM" id="SSF55418">
    <property type="entry name" value="eIF4e-like"/>
    <property type="match status" value="1"/>
</dbReference>
<organism evidence="2 3">
    <name type="scientific">Parathielavia appendiculata</name>
    <dbReference type="NCBI Taxonomy" id="2587402"/>
    <lineage>
        <taxon>Eukaryota</taxon>
        <taxon>Fungi</taxon>
        <taxon>Dikarya</taxon>
        <taxon>Ascomycota</taxon>
        <taxon>Pezizomycotina</taxon>
        <taxon>Sordariomycetes</taxon>
        <taxon>Sordariomycetidae</taxon>
        <taxon>Sordariales</taxon>
        <taxon>Chaetomiaceae</taxon>
        <taxon>Parathielavia</taxon>
    </lineage>
</organism>
<evidence type="ECO:0000313" key="3">
    <source>
        <dbReference type="Proteomes" id="UP001302602"/>
    </source>
</evidence>
<dbReference type="AlphaFoldDB" id="A0AAN6TWJ1"/>
<dbReference type="PANTHER" id="PTHR31977">
    <property type="entry name" value="UPF0696 PROTEIN C11ORF68"/>
    <property type="match status" value="1"/>
</dbReference>
<dbReference type="PANTHER" id="PTHR31977:SF1">
    <property type="entry name" value="UPF0696 PROTEIN C11ORF68"/>
    <property type="match status" value="1"/>
</dbReference>
<dbReference type="InterPro" id="IPR015034">
    <property type="entry name" value="Bles03"/>
</dbReference>
<proteinExistence type="inferred from homology"/>
<comment type="caution">
    <text evidence="2">The sequence shown here is derived from an EMBL/GenBank/DDBJ whole genome shotgun (WGS) entry which is preliminary data.</text>
</comment>
<dbReference type="EMBL" id="MU853232">
    <property type="protein sequence ID" value="KAK4122068.1"/>
    <property type="molecule type" value="Genomic_DNA"/>
</dbReference>
<reference evidence="2" key="1">
    <citation type="journal article" date="2023" name="Mol. Phylogenet. Evol.">
        <title>Genome-scale phylogeny and comparative genomics of the fungal order Sordariales.</title>
        <authorList>
            <person name="Hensen N."/>
            <person name="Bonometti L."/>
            <person name="Westerberg I."/>
            <person name="Brannstrom I.O."/>
            <person name="Guillou S."/>
            <person name="Cros-Aarteil S."/>
            <person name="Calhoun S."/>
            <person name="Haridas S."/>
            <person name="Kuo A."/>
            <person name="Mondo S."/>
            <person name="Pangilinan J."/>
            <person name="Riley R."/>
            <person name="LaButti K."/>
            <person name="Andreopoulos B."/>
            <person name="Lipzen A."/>
            <person name="Chen C."/>
            <person name="Yan M."/>
            <person name="Daum C."/>
            <person name="Ng V."/>
            <person name="Clum A."/>
            <person name="Steindorff A."/>
            <person name="Ohm R.A."/>
            <person name="Martin F."/>
            <person name="Silar P."/>
            <person name="Natvig D.O."/>
            <person name="Lalanne C."/>
            <person name="Gautier V."/>
            <person name="Ament-Velasquez S.L."/>
            <person name="Kruys A."/>
            <person name="Hutchinson M.I."/>
            <person name="Powell A.J."/>
            <person name="Barry K."/>
            <person name="Miller A.N."/>
            <person name="Grigoriev I.V."/>
            <person name="Debuchy R."/>
            <person name="Gladieux P."/>
            <person name="Hiltunen Thoren M."/>
            <person name="Johannesson H."/>
        </authorList>
    </citation>
    <scope>NUCLEOTIDE SEQUENCE</scope>
    <source>
        <strain evidence="2">CBS 731.68</strain>
    </source>
</reference>
<protein>
    <submittedName>
        <fullName evidence="2">DUF1917-domain-containing protein</fullName>
    </submittedName>
</protein>
<keyword evidence="3" id="KW-1185">Reference proteome</keyword>
<dbReference type="GeneID" id="87830118"/>
<accession>A0AAN6TWJ1</accession>
<dbReference type="RefSeq" id="XP_062645839.1">
    <property type="nucleotide sequence ID" value="XM_062793349.1"/>
</dbReference>
<dbReference type="Pfam" id="PF08939">
    <property type="entry name" value="Bles03"/>
    <property type="match status" value="1"/>
</dbReference>
<gene>
    <name evidence="2" type="ORF">N657DRAFT_647596</name>
</gene>
<name>A0AAN6TWJ1_9PEZI</name>
<reference evidence="2" key="2">
    <citation type="submission" date="2023-05" db="EMBL/GenBank/DDBJ databases">
        <authorList>
            <consortium name="Lawrence Berkeley National Laboratory"/>
            <person name="Steindorff A."/>
            <person name="Hensen N."/>
            <person name="Bonometti L."/>
            <person name="Westerberg I."/>
            <person name="Brannstrom I.O."/>
            <person name="Guillou S."/>
            <person name="Cros-Aarteil S."/>
            <person name="Calhoun S."/>
            <person name="Haridas S."/>
            <person name="Kuo A."/>
            <person name="Mondo S."/>
            <person name="Pangilinan J."/>
            <person name="Riley R."/>
            <person name="Labutti K."/>
            <person name="Andreopoulos B."/>
            <person name="Lipzen A."/>
            <person name="Chen C."/>
            <person name="Yanf M."/>
            <person name="Daum C."/>
            <person name="Ng V."/>
            <person name="Clum A."/>
            <person name="Ohm R."/>
            <person name="Martin F."/>
            <person name="Silar P."/>
            <person name="Natvig D."/>
            <person name="Lalanne C."/>
            <person name="Gautier V."/>
            <person name="Ament-Velasquez S.L."/>
            <person name="Kruys A."/>
            <person name="Hutchinson M.I."/>
            <person name="Powell A.J."/>
            <person name="Barry K."/>
            <person name="Miller A.N."/>
            <person name="Grigoriev I.V."/>
            <person name="Debuchy R."/>
            <person name="Gladieux P."/>
            <person name="Thoren M.H."/>
            <person name="Johannesson H."/>
        </authorList>
    </citation>
    <scope>NUCLEOTIDE SEQUENCE</scope>
    <source>
        <strain evidence="2">CBS 731.68</strain>
    </source>
</reference>
<evidence type="ECO:0000256" key="1">
    <source>
        <dbReference type="ARBA" id="ARBA00010568"/>
    </source>
</evidence>
<evidence type="ECO:0000313" key="2">
    <source>
        <dbReference type="EMBL" id="KAK4122068.1"/>
    </source>
</evidence>
<dbReference type="InterPro" id="IPR023398">
    <property type="entry name" value="TIF_eIF4e-like"/>
</dbReference>
<sequence>MESNANPRAPSQWEQYNAYCSVPGAPAKQTKPSRYPSRACLPPRQILHSSHLRPPWYSIVNPNRSAYPNGRADIGDVHSFTREGHALLQEFQANITQCAKNDSIRTQLREVLKGEAGGLASSTTRKVYEVNDVWRRISEGVDSDRLGTAAKVSTSCQVPGDPTRLICVYTKDSTDVADVKRVLHALVDMGFVTAHMPEV</sequence>
<dbReference type="Proteomes" id="UP001302602">
    <property type="component" value="Unassembled WGS sequence"/>
</dbReference>
<dbReference type="Gene3D" id="3.30.760.10">
    <property type="entry name" value="RNA Cap, Translation Initiation Factor Eif4e"/>
    <property type="match status" value="1"/>
</dbReference>